<reference evidence="3 5" key="3">
    <citation type="submission" date="2020-08" db="EMBL/GenBank/DDBJ databases">
        <title>Sequencing the genomes of 1000 actinobacteria strains.</title>
        <authorList>
            <person name="Klenk H.-P."/>
        </authorList>
    </citation>
    <scope>NUCLEOTIDE SEQUENCE [LARGE SCALE GENOMIC DNA]</scope>
    <source>
        <strain evidence="3 5">DSM 19081</strain>
    </source>
</reference>
<dbReference type="InterPro" id="IPR047806">
    <property type="entry name" value="IHF_actinobact"/>
</dbReference>
<reference evidence="2" key="1">
    <citation type="submission" date="2015-12" db="EMBL/GenBank/DDBJ databases">
        <authorList>
            <person name="Shamseldin A."/>
            <person name="Moawad H."/>
            <person name="Abd El-Rahim W.M."/>
            <person name="Sadowsky M.J."/>
        </authorList>
    </citation>
    <scope>NUCLEOTIDE SEQUENCE [LARGE SCALE GENOMIC DNA]</scope>
    <source>
        <strain evidence="2">CD08_7</strain>
    </source>
</reference>
<proteinExistence type="predicted"/>
<dbReference type="OrthoDB" id="3197442at2"/>
<dbReference type="RefSeq" id="WP_058889326.1">
    <property type="nucleotide sequence ID" value="NZ_BAAAKT010000002.1"/>
</dbReference>
<dbReference type="InterPro" id="IPR010979">
    <property type="entry name" value="Ribosomal_uS13-like_H2TH"/>
</dbReference>
<accession>A0A0W8IDS9</accession>
<gene>
    <name evidence="2" type="ORF">AVL63_06335</name>
    <name evidence="3" type="ORF">HNR24_000820</name>
</gene>
<dbReference type="InterPro" id="IPR055201">
    <property type="entry name" value="IHF-like_H2TH"/>
</dbReference>
<evidence type="ECO:0000313" key="5">
    <source>
        <dbReference type="Proteomes" id="UP000546252"/>
    </source>
</evidence>
<comment type="caution">
    <text evidence="2">The sequence shown here is derived from an EMBL/GenBank/DDBJ whole genome shotgun (WGS) entry which is preliminary data.</text>
</comment>
<dbReference type="GO" id="GO:0003677">
    <property type="term" value="F:DNA binding"/>
    <property type="evidence" value="ECO:0007669"/>
    <property type="project" value="UniProtKB-KW"/>
</dbReference>
<dbReference type="Proteomes" id="UP000054023">
    <property type="component" value="Unassembled WGS sequence"/>
</dbReference>
<dbReference type="Gene3D" id="1.10.8.50">
    <property type="match status" value="1"/>
</dbReference>
<name>A0A0W8IDS9_9MICC</name>
<organism evidence="2 4">
    <name type="scientific">Nesterenkonia jeotgali</name>
    <dbReference type="NCBI Taxonomy" id="317018"/>
    <lineage>
        <taxon>Bacteria</taxon>
        <taxon>Bacillati</taxon>
        <taxon>Actinomycetota</taxon>
        <taxon>Actinomycetes</taxon>
        <taxon>Micrococcales</taxon>
        <taxon>Micrococcaceae</taxon>
        <taxon>Nesterenkonia</taxon>
    </lineage>
</organism>
<sequence>MALRELTKEERDTARRKALAARVERAQLKKEFGNGGLSFDQVLERASSSEAVARLKTLELLESLPGVGRVTATKALEDLGISVNRRLGGLGVKQRRALKEFLAELG</sequence>
<keyword evidence="4" id="KW-1185">Reference proteome</keyword>
<feature type="domain" description="Integration host factor-like helix-two turn-helix" evidence="1">
    <location>
        <begin position="34"/>
        <end position="100"/>
    </location>
</feature>
<evidence type="ECO:0000313" key="3">
    <source>
        <dbReference type="EMBL" id="MBA8920887.1"/>
    </source>
</evidence>
<dbReference type="EMBL" id="JACJIH010000001">
    <property type="protein sequence ID" value="MBA8920887.1"/>
    <property type="molecule type" value="Genomic_DNA"/>
</dbReference>
<dbReference type="STRING" id="317018.AVL63_06335"/>
<dbReference type="Proteomes" id="UP000546252">
    <property type="component" value="Unassembled WGS sequence"/>
</dbReference>
<protein>
    <submittedName>
        <fullName evidence="2">DNA-binding protein</fullName>
    </submittedName>
</protein>
<dbReference type="Pfam" id="PF22525">
    <property type="entry name" value="H2TH_5"/>
    <property type="match status" value="1"/>
</dbReference>
<keyword evidence="2" id="KW-0238">DNA-binding</keyword>
<evidence type="ECO:0000313" key="4">
    <source>
        <dbReference type="Proteomes" id="UP000054023"/>
    </source>
</evidence>
<dbReference type="AlphaFoldDB" id="A0A0W8IDS9"/>
<dbReference type="NCBIfam" id="NF041260">
    <property type="entry name" value="actino_IHF"/>
    <property type="match status" value="1"/>
</dbReference>
<reference evidence="4" key="2">
    <citation type="submission" date="2015-12" db="EMBL/GenBank/DDBJ databases">
        <authorList>
            <person name="Nair G.R."/>
            <person name="Kaur G."/>
            <person name="Mayilraj S."/>
        </authorList>
    </citation>
    <scope>NUCLEOTIDE SEQUENCE [LARGE SCALE GENOMIC DNA]</scope>
    <source>
        <strain evidence="4">CD08_7</strain>
    </source>
</reference>
<dbReference type="EMBL" id="LQBM01000004">
    <property type="protein sequence ID" value="KUG58094.1"/>
    <property type="molecule type" value="Genomic_DNA"/>
</dbReference>
<evidence type="ECO:0000313" key="2">
    <source>
        <dbReference type="EMBL" id="KUG58094.1"/>
    </source>
</evidence>
<dbReference type="SUPFAM" id="SSF46946">
    <property type="entry name" value="S13-like H2TH domain"/>
    <property type="match status" value="1"/>
</dbReference>
<evidence type="ECO:0000259" key="1">
    <source>
        <dbReference type="Pfam" id="PF22525"/>
    </source>
</evidence>